<dbReference type="GO" id="GO:0006450">
    <property type="term" value="P:regulation of translational fidelity"/>
    <property type="evidence" value="ECO:0007669"/>
    <property type="project" value="TreeGrafter"/>
</dbReference>
<dbReference type="RefSeq" id="WP_091711093.1">
    <property type="nucleotide sequence ID" value="NZ_FNCA01000014.1"/>
</dbReference>
<evidence type="ECO:0000256" key="4">
    <source>
        <dbReference type="ARBA" id="ARBA00015492"/>
    </source>
</evidence>
<dbReference type="PANTHER" id="PTHR17490">
    <property type="entry name" value="SUA5"/>
    <property type="match status" value="1"/>
</dbReference>
<evidence type="ECO:0000256" key="10">
    <source>
        <dbReference type="ARBA" id="ARBA00022840"/>
    </source>
</evidence>
<dbReference type="GO" id="GO:0005524">
    <property type="term" value="F:ATP binding"/>
    <property type="evidence" value="ECO:0007669"/>
    <property type="project" value="UniProtKB-UniRule"/>
</dbReference>
<keyword evidence="8 13" id="KW-0548">Nucleotidyltransferase</keyword>
<reference evidence="16 17" key="1">
    <citation type="submission" date="2016-10" db="EMBL/GenBank/DDBJ databases">
        <authorList>
            <person name="Varghese N."/>
            <person name="Submissions S."/>
        </authorList>
    </citation>
    <scope>NUCLEOTIDE SEQUENCE [LARGE SCALE GENOMIC DNA]</scope>
    <source>
        <strain evidence="16 17">PL 12/M</strain>
    </source>
</reference>
<evidence type="ECO:0000256" key="9">
    <source>
        <dbReference type="ARBA" id="ARBA00022741"/>
    </source>
</evidence>
<dbReference type="AlphaFoldDB" id="A0A7Z7AZ87"/>
<feature type="binding site" evidence="14">
    <location>
        <position position="146"/>
    </location>
    <ligand>
        <name>ATP</name>
        <dbReference type="ChEBI" id="CHEBI:30616"/>
    </ligand>
</feature>
<accession>A0A7Z7AZ87</accession>
<evidence type="ECO:0000256" key="1">
    <source>
        <dbReference type="ARBA" id="ARBA00004496"/>
    </source>
</evidence>
<dbReference type="SUPFAM" id="SSF55821">
    <property type="entry name" value="YrdC/RibB"/>
    <property type="match status" value="1"/>
</dbReference>
<organism evidence="16 17">
    <name type="scientific">Methanolobus vulcani</name>
    <dbReference type="NCBI Taxonomy" id="38026"/>
    <lineage>
        <taxon>Archaea</taxon>
        <taxon>Methanobacteriati</taxon>
        <taxon>Methanobacteriota</taxon>
        <taxon>Stenosarchaea group</taxon>
        <taxon>Methanomicrobia</taxon>
        <taxon>Methanosarcinales</taxon>
        <taxon>Methanosarcinaceae</taxon>
        <taxon>Methanolobus</taxon>
    </lineage>
</organism>
<comment type="subcellular location">
    <subcellularLocation>
        <location evidence="1 13">Cytoplasm</location>
    </subcellularLocation>
</comment>
<feature type="binding site" evidence="14">
    <location>
        <position position="239"/>
    </location>
    <ligand>
        <name>ATP</name>
        <dbReference type="ChEBI" id="CHEBI:30616"/>
    </ligand>
</feature>
<comment type="caution">
    <text evidence="16">The sequence shown here is derived from an EMBL/GenBank/DDBJ whole genome shotgun (WGS) entry which is preliminary data.</text>
</comment>
<feature type="binding site" evidence="14">
    <location>
        <position position="120"/>
    </location>
    <ligand>
        <name>ATP</name>
        <dbReference type="ChEBI" id="CHEBI:30616"/>
    </ligand>
</feature>
<keyword evidence="10 13" id="KW-0067">ATP-binding</keyword>
<dbReference type="EMBL" id="FNCA01000014">
    <property type="protein sequence ID" value="SDG37134.1"/>
    <property type="molecule type" value="Genomic_DNA"/>
</dbReference>
<sequence length="351" mass="37936">MTKETKIFYVSDKLESAPLNEAAKILSHGGTVAFPTETVYGLGADALDEKAVIKIFEAKGRPADNPLIVHVSSREECKSLVSKIPEKASLLMDRFWPGPLTIIMERTDIVPDVTTGGLDTVAIRVPENKIAIELIKRSGRPLAAPSANLSGKPSPTSAEHVIADLSGRIDAVVDGGDVIIGLESTVIDVTSEVPAILRPGKISREELEDCIGEVKIAYDDKVHPESETVRSPGMKYTHYSPKAGVILVEGDSNAVVGRIKELLEDLSMRDAKIGLMLTEDSEKHFSGVESFSIGCKNKPEQAAKSLFYGLRFLDLKNVDIIIVDGSFDSRGIGAAVFNRVRKAADMIIKVQ</sequence>
<evidence type="ECO:0000256" key="14">
    <source>
        <dbReference type="PIRSR" id="PIRSR004930-1"/>
    </source>
</evidence>
<comment type="function">
    <text evidence="13">Required for the formation of a threonylcarbamoyl group on adenosine at position 37 (t(6)A37) in tRNAs that read codons beginning with adenine.</text>
</comment>
<dbReference type="GO" id="GO:0005737">
    <property type="term" value="C:cytoplasm"/>
    <property type="evidence" value="ECO:0007669"/>
    <property type="project" value="UniProtKB-SubCell"/>
</dbReference>
<evidence type="ECO:0000256" key="12">
    <source>
        <dbReference type="ARBA" id="ARBA00048366"/>
    </source>
</evidence>
<dbReference type="PIRSF" id="PIRSF004930">
    <property type="entry name" value="Tln_factor_SUA5"/>
    <property type="match status" value="1"/>
</dbReference>
<evidence type="ECO:0000313" key="16">
    <source>
        <dbReference type="EMBL" id="SDG37134.1"/>
    </source>
</evidence>
<dbReference type="InterPro" id="IPR050156">
    <property type="entry name" value="TC-AMP_synthase_SUA5"/>
</dbReference>
<dbReference type="GO" id="GO:0008033">
    <property type="term" value="P:tRNA processing"/>
    <property type="evidence" value="ECO:0007669"/>
    <property type="project" value="UniProtKB-KW"/>
</dbReference>
<keyword evidence="5 13" id="KW-0963">Cytoplasm</keyword>
<dbReference type="Pfam" id="PF01300">
    <property type="entry name" value="Sua5_yciO_yrdC"/>
    <property type="match status" value="1"/>
</dbReference>
<gene>
    <name evidence="16" type="ORF">SAMN04488589_2835</name>
</gene>
<evidence type="ECO:0000256" key="11">
    <source>
        <dbReference type="ARBA" id="ARBA00029774"/>
    </source>
</evidence>
<dbReference type="InterPro" id="IPR006070">
    <property type="entry name" value="Sua5-like_dom"/>
</dbReference>
<comment type="similarity">
    <text evidence="2 13">Belongs to the SUA5 family.</text>
</comment>
<evidence type="ECO:0000256" key="5">
    <source>
        <dbReference type="ARBA" id="ARBA00022490"/>
    </source>
</evidence>
<comment type="catalytic activity">
    <reaction evidence="12 13">
        <text>L-threonine + hydrogencarbonate + ATP = L-threonylcarbamoyladenylate + diphosphate + H2O</text>
        <dbReference type="Rhea" id="RHEA:36407"/>
        <dbReference type="ChEBI" id="CHEBI:15377"/>
        <dbReference type="ChEBI" id="CHEBI:17544"/>
        <dbReference type="ChEBI" id="CHEBI:30616"/>
        <dbReference type="ChEBI" id="CHEBI:33019"/>
        <dbReference type="ChEBI" id="CHEBI:57926"/>
        <dbReference type="ChEBI" id="CHEBI:73682"/>
        <dbReference type="EC" id="2.7.7.87"/>
    </reaction>
</comment>
<feature type="binding site" evidence="14">
    <location>
        <position position="124"/>
    </location>
    <ligand>
        <name>L-threonine</name>
        <dbReference type="ChEBI" id="CHEBI:57926"/>
    </ligand>
</feature>
<dbReference type="InterPro" id="IPR038385">
    <property type="entry name" value="Sua5/YwlC_C"/>
</dbReference>
<evidence type="ECO:0000256" key="13">
    <source>
        <dbReference type="PIRNR" id="PIRNR004930"/>
    </source>
</evidence>
<dbReference type="InterPro" id="IPR010923">
    <property type="entry name" value="T(6)A37_SUA5"/>
</dbReference>
<dbReference type="PANTHER" id="PTHR17490:SF16">
    <property type="entry name" value="THREONYLCARBAMOYL-AMP SYNTHASE"/>
    <property type="match status" value="1"/>
</dbReference>
<dbReference type="GO" id="GO:0000049">
    <property type="term" value="F:tRNA binding"/>
    <property type="evidence" value="ECO:0007669"/>
    <property type="project" value="TreeGrafter"/>
</dbReference>
<feature type="domain" description="YrdC-like" evidence="15">
    <location>
        <begin position="16"/>
        <end position="202"/>
    </location>
</feature>
<feature type="binding site" evidence="14">
    <location>
        <position position="198"/>
    </location>
    <ligand>
        <name>ATP</name>
        <dbReference type="ChEBI" id="CHEBI:30616"/>
    </ligand>
</feature>
<name>A0A7Z7AZ87_9EURY</name>
<evidence type="ECO:0000256" key="3">
    <source>
        <dbReference type="ARBA" id="ARBA00012584"/>
    </source>
</evidence>
<dbReference type="NCBIfam" id="TIGR00057">
    <property type="entry name" value="L-threonylcarbamoyladenylate synthase"/>
    <property type="match status" value="1"/>
</dbReference>
<dbReference type="FunFam" id="3.90.870.10:FF:000008">
    <property type="entry name" value="Threonylcarbamoyl-AMP synthase"/>
    <property type="match status" value="1"/>
</dbReference>
<feature type="binding site" evidence="14">
    <location>
        <position position="38"/>
    </location>
    <ligand>
        <name>L-threonine</name>
        <dbReference type="ChEBI" id="CHEBI:57926"/>
    </ligand>
</feature>
<feature type="binding site" evidence="14">
    <location>
        <position position="184"/>
    </location>
    <ligand>
        <name>L-threonine</name>
        <dbReference type="ChEBI" id="CHEBI:57926"/>
    </ligand>
</feature>
<dbReference type="PROSITE" id="PS51163">
    <property type="entry name" value="YRDC"/>
    <property type="match status" value="1"/>
</dbReference>
<dbReference type="OrthoDB" id="39992at2157"/>
<protein>
    <recommendedName>
        <fullName evidence="4 13">Threonylcarbamoyl-AMP synthase</fullName>
        <shortName evidence="13">TC-AMP synthase</shortName>
        <ecNumber evidence="3 13">2.7.7.87</ecNumber>
    </recommendedName>
    <alternativeName>
        <fullName evidence="11 13">L-threonylcarbamoyladenylate synthase</fullName>
    </alternativeName>
</protein>
<keyword evidence="7 13" id="KW-0819">tRNA processing</keyword>
<dbReference type="InterPro" id="IPR017945">
    <property type="entry name" value="DHBP_synth_RibB-like_a/b_dom"/>
</dbReference>
<evidence type="ECO:0000256" key="2">
    <source>
        <dbReference type="ARBA" id="ARBA00007663"/>
    </source>
</evidence>
<proteinExistence type="inferred from homology"/>
<feature type="binding site" evidence="14">
    <location>
        <position position="61"/>
    </location>
    <ligand>
        <name>ATP</name>
        <dbReference type="ChEBI" id="CHEBI:30616"/>
    </ligand>
</feature>
<dbReference type="Pfam" id="PF03481">
    <property type="entry name" value="Sua5_C"/>
    <property type="match status" value="1"/>
</dbReference>
<feature type="binding site" evidence="14">
    <location>
        <position position="70"/>
    </location>
    <ligand>
        <name>L-threonine</name>
        <dbReference type="ChEBI" id="CHEBI:57926"/>
    </ligand>
</feature>
<feature type="binding site" evidence="14">
    <location>
        <position position="154"/>
    </location>
    <ligand>
        <name>ATP</name>
        <dbReference type="ChEBI" id="CHEBI:30616"/>
    </ligand>
</feature>
<evidence type="ECO:0000313" key="17">
    <source>
        <dbReference type="Proteomes" id="UP000199259"/>
    </source>
</evidence>
<dbReference type="Proteomes" id="UP000199259">
    <property type="component" value="Unassembled WGS sequence"/>
</dbReference>
<dbReference type="InterPro" id="IPR005145">
    <property type="entry name" value="Sua5_C"/>
</dbReference>
<dbReference type="EC" id="2.7.7.87" evidence="3 13"/>
<dbReference type="Gene3D" id="3.40.50.11030">
    <property type="entry name" value="Threonylcarbamoyl-AMP synthase, C-terminal domain"/>
    <property type="match status" value="1"/>
</dbReference>
<keyword evidence="6 13" id="KW-0808">Transferase</keyword>
<feature type="binding site" evidence="14">
    <location>
        <position position="65"/>
    </location>
    <ligand>
        <name>ATP</name>
        <dbReference type="ChEBI" id="CHEBI:30616"/>
    </ligand>
</feature>
<dbReference type="GO" id="GO:0003725">
    <property type="term" value="F:double-stranded RNA binding"/>
    <property type="evidence" value="ECO:0007669"/>
    <property type="project" value="UniProtKB-UniRule"/>
</dbReference>
<dbReference type="GO" id="GO:0061710">
    <property type="term" value="F:L-threonylcarbamoyladenylate synthase"/>
    <property type="evidence" value="ECO:0007669"/>
    <property type="project" value="UniProtKB-EC"/>
</dbReference>
<keyword evidence="17" id="KW-1185">Reference proteome</keyword>
<evidence type="ECO:0000256" key="6">
    <source>
        <dbReference type="ARBA" id="ARBA00022679"/>
    </source>
</evidence>
<keyword evidence="9 13" id="KW-0547">Nucleotide-binding</keyword>
<evidence type="ECO:0000259" key="15">
    <source>
        <dbReference type="PROSITE" id="PS51163"/>
    </source>
</evidence>
<evidence type="ECO:0000256" key="8">
    <source>
        <dbReference type="ARBA" id="ARBA00022695"/>
    </source>
</evidence>
<feature type="binding site" evidence="14">
    <location>
        <position position="144"/>
    </location>
    <ligand>
        <name>ATP</name>
        <dbReference type="ChEBI" id="CHEBI:30616"/>
    </ligand>
</feature>
<evidence type="ECO:0000256" key="7">
    <source>
        <dbReference type="ARBA" id="ARBA00022694"/>
    </source>
</evidence>
<dbReference type="Gene3D" id="3.90.870.10">
    <property type="entry name" value="DHBP synthase"/>
    <property type="match status" value="1"/>
</dbReference>